<evidence type="ECO:0000313" key="2">
    <source>
        <dbReference type="EMBL" id="GBP65235.1"/>
    </source>
</evidence>
<keyword evidence="3" id="KW-1185">Reference proteome</keyword>
<dbReference type="EMBL" id="BGZK01000923">
    <property type="protein sequence ID" value="GBP65235.1"/>
    <property type="molecule type" value="Genomic_DNA"/>
</dbReference>
<proteinExistence type="predicted"/>
<feature type="region of interest" description="Disordered" evidence="1">
    <location>
        <begin position="149"/>
        <end position="172"/>
    </location>
</feature>
<sequence>MKKRNSRLVECLSTRLRRGVSCKLYCDLPIKCFNVLLHSDGDMISAKKVRSKRATRDWVVIAEHGHWRLQRCRQCVAGLLDRNAISDGEGMDWWRGSGVMEKKRCDNFFGISIYFCSILILKEDIATERTALARNIFAKTHLPALPTAEVSSQMRVQEQKEDSASSPSARKK</sequence>
<evidence type="ECO:0000313" key="3">
    <source>
        <dbReference type="Proteomes" id="UP000299102"/>
    </source>
</evidence>
<dbReference type="AlphaFoldDB" id="A0A4C1XSP8"/>
<name>A0A4C1XSP8_EUMVA</name>
<organism evidence="2 3">
    <name type="scientific">Eumeta variegata</name>
    <name type="common">Bagworm moth</name>
    <name type="synonym">Eumeta japonica</name>
    <dbReference type="NCBI Taxonomy" id="151549"/>
    <lineage>
        <taxon>Eukaryota</taxon>
        <taxon>Metazoa</taxon>
        <taxon>Ecdysozoa</taxon>
        <taxon>Arthropoda</taxon>
        <taxon>Hexapoda</taxon>
        <taxon>Insecta</taxon>
        <taxon>Pterygota</taxon>
        <taxon>Neoptera</taxon>
        <taxon>Endopterygota</taxon>
        <taxon>Lepidoptera</taxon>
        <taxon>Glossata</taxon>
        <taxon>Ditrysia</taxon>
        <taxon>Tineoidea</taxon>
        <taxon>Psychidae</taxon>
        <taxon>Oiketicinae</taxon>
        <taxon>Eumeta</taxon>
    </lineage>
</organism>
<dbReference type="Proteomes" id="UP000299102">
    <property type="component" value="Unassembled WGS sequence"/>
</dbReference>
<protein>
    <submittedName>
        <fullName evidence="2">Uncharacterized protein</fullName>
    </submittedName>
</protein>
<comment type="caution">
    <text evidence="2">The sequence shown here is derived from an EMBL/GenBank/DDBJ whole genome shotgun (WGS) entry which is preliminary data.</text>
</comment>
<reference evidence="2 3" key="1">
    <citation type="journal article" date="2019" name="Commun. Biol.">
        <title>The bagworm genome reveals a unique fibroin gene that provides high tensile strength.</title>
        <authorList>
            <person name="Kono N."/>
            <person name="Nakamura H."/>
            <person name="Ohtoshi R."/>
            <person name="Tomita M."/>
            <person name="Numata K."/>
            <person name="Arakawa K."/>
        </authorList>
    </citation>
    <scope>NUCLEOTIDE SEQUENCE [LARGE SCALE GENOMIC DNA]</scope>
</reference>
<evidence type="ECO:0000256" key="1">
    <source>
        <dbReference type="SAM" id="MobiDB-lite"/>
    </source>
</evidence>
<gene>
    <name evidence="2" type="ORF">EVAR_49035_1</name>
</gene>
<accession>A0A4C1XSP8</accession>